<name>A0AAE1JSY1_9FABA</name>
<dbReference type="InterPro" id="IPR035897">
    <property type="entry name" value="Toll_tir_struct_dom_sf"/>
</dbReference>
<accession>A0AAE1JSY1</accession>
<dbReference type="InterPro" id="IPR042197">
    <property type="entry name" value="Apaf_helical"/>
</dbReference>
<dbReference type="InterPro" id="IPR002182">
    <property type="entry name" value="NB-ARC"/>
</dbReference>
<dbReference type="Gene3D" id="3.80.10.10">
    <property type="entry name" value="Ribonuclease Inhibitor"/>
    <property type="match status" value="3"/>
</dbReference>
<dbReference type="PROSITE" id="PS50104">
    <property type="entry name" value="TIR"/>
    <property type="match status" value="1"/>
</dbReference>
<dbReference type="FunFam" id="3.40.50.10140:FF:000007">
    <property type="entry name" value="Disease resistance protein (TIR-NBS-LRR class)"/>
    <property type="match status" value="1"/>
</dbReference>
<dbReference type="PRINTS" id="PR00364">
    <property type="entry name" value="DISEASERSIST"/>
</dbReference>
<gene>
    <name evidence="6" type="ORF">QN277_019223</name>
</gene>
<evidence type="ECO:0000256" key="4">
    <source>
        <dbReference type="SAM" id="MobiDB-lite"/>
    </source>
</evidence>
<dbReference type="InterPro" id="IPR000157">
    <property type="entry name" value="TIR_dom"/>
</dbReference>
<dbReference type="GO" id="GO:0043531">
    <property type="term" value="F:ADP binding"/>
    <property type="evidence" value="ECO:0007669"/>
    <property type="project" value="InterPro"/>
</dbReference>
<dbReference type="Pfam" id="PF01582">
    <property type="entry name" value="TIR"/>
    <property type="match status" value="1"/>
</dbReference>
<sequence length="1231" mass="140092">MNMTIAPWKYHVFLSFRGEDTRKGFTDHLNATLKQRGIITFLDDKLNKGEVISDQLLLAIDESLISLVILSESYASSRWCLDELQRILESKKSLGREVIPIFYKVDPSDVRYQRGTFGCALQKHGDRFAENKDKVQRWKDALKEVANISGYDSRDRNEGKLIEEIVADVWSKLQPKLSYCFSNELVGIESKIEQVNSLLKIGLDDGRRRFLGIWGMGGIGKTTLAREIFERICGDFDMSCFLANVKEKSETKQGLVYLQRRLLSKLKIRDLEVDDTYEGRNLIRNLLCNKKLLLVLDNVSEISQLENLSIKQAWLGCGSRVIVTTRNLQVLIAHGEFEIYEAELLNDNESLQLLCKRAFKRNKPKEDYVKLCKSFIHYAAGLPLTLKVLGSYLCGKNELEWKVALEKIKKFPPADVLKRLRVSYDALGEVEKKIFLDIACFFKGMVKDQVTQIFEISELYPQLAIRELVEKCLIIEYYSDHGTWCLGMHDILQEMGTTIVLEESPHDPSRRSRLWSLKDIDRVMTKNKGSDVLEVIHLQSSTPYDSNWDPEVFTMICNLRILIIACDLHLPHGLKCLPSSLKILEWKSYPLNYLPSGGNLDQLGVLKMHHSKIEQLWKRTHILEKLKLIDLSYSEEFRTTPDFSMLPNLEQLVLEGCIKLVEVHPSLAQHKKLLVLDFKDCKNLKALPTRMEMDSLNKLILSGCLKIKKLPEFGKNMSNLLVLDMKNCKKLVCLPSSICNLKSLKILNILGCSKFSSLPENLNENNCLEELDLSETAIREIPSSTIGLQNLKLLYLRGCKGLSSRSNSLVRSLLSSVQQVFGLHNESPTSSMYLSFISSMASLKELNLEYCNLKAGSIPNEIRCLTTLEYLSLARNDFGNASTGNWALPPSLKCLKISNCNLNDGSIPNDLNSLSALETLSIGGNNFTHVPAGCISNLLHLRNLHLSHCPWLKFLPDLPPNLQRIDTVACHSLQTLSYPELLLKCMAFSNVSVESIPPHMHTNNNRAGIWWTLGGEIPSWFHNQDFKVLDKIESRDVVQVDSDSIVSVEVDVADFRGSSGSWGISLCVVVQDVNLDDDVFDLYLWMTHKASEEEFVKKDLRWRVVFRGDSHQILTMYLPSSNFAVDCIKVEFIFYTTKTMCGEAELDMKADSGDHGKFIISKCGWRVTRKEDVEEWLRTIQKCSSTSDNNEILSEESVHGKRYREGEEDLQEEVTVSETHSARQSKLKRFS</sequence>
<organism evidence="6 7">
    <name type="scientific">Acacia crassicarpa</name>
    <name type="common">northern wattle</name>
    <dbReference type="NCBI Taxonomy" id="499986"/>
    <lineage>
        <taxon>Eukaryota</taxon>
        <taxon>Viridiplantae</taxon>
        <taxon>Streptophyta</taxon>
        <taxon>Embryophyta</taxon>
        <taxon>Tracheophyta</taxon>
        <taxon>Spermatophyta</taxon>
        <taxon>Magnoliopsida</taxon>
        <taxon>eudicotyledons</taxon>
        <taxon>Gunneridae</taxon>
        <taxon>Pentapetalae</taxon>
        <taxon>rosids</taxon>
        <taxon>fabids</taxon>
        <taxon>Fabales</taxon>
        <taxon>Fabaceae</taxon>
        <taxon>Caesalpinioideae</taxon>
        <taxon>mimosoid clade</taxon>
        <taxon>Acacieae</taxon>
        <taxon>Acacia</taxon>
    </lineage>
</organism>
<keyword evidence="7" id="KW-1185">Reference proteome</keyword>
<feature type="domain" description="TIR" evidence="5">
    <location>
        <begin position="8"/>
        <end position="173"/>
    </location>
</feature>
<dbReference type="SUPFAM" id="SSF52058">
    <property type="entry name" value="L domain-like"/>
    <property type="match status" value="1"/>
</dbReference>
<reference evidence="6" key="1">
    <citation type="submission" date="2023-10" db="EMBL/GenBank/DDBJ databases">
        <title>Chromosome-level genome of the transformable northern wattle, Acacia crassicarpa.</title>
        <authorList>
            <person name="Massaro I."/>
            <person name="Sinha N.R."/>
            <person name="Poethig S."/>
            <person name="Leichty A.R."/>
        </authorList>
    </citation>
    <scope>NUCLEOTIDE SEQUENCE</scope>
    <source>
        <strain evidence="6">Acra3RX</strain>
        <tissue evidence="6">Leaf</tissue>
    </source>
</reference>
<feature type="compositionally biased region" description="Basic and acidic residues" evidence="4">
    <location>
        <begin position="1196"/>
        <end position="1205"/>
    </location>
</feature>
<dbReference type="InterPro" id="IPR058192">
    <property type="entry name" value="WHD_ROQ1-like"/>
</dbReference>
<dbReference type="InterPro" id="IPR044974">
    <property type="entry name" value="Disease_R_plants"/>
</dbReference>
<dbReference type="Gene3D" id="1.10.8.430">
    <property type="entry name" value="Helical domain of apoptotic protease-activating factors"/>
    <property type="match status" value="1"/>
</dbReference>
<dbReference type="SUPFAM" id="SSF52047">
    <property type="entry name" value="RNI-like"/>
    <property type="match status" value="1"/>
</dbReference>
<dbReference type="Gene3D" id="3.40.50.300">
    <property type="entry name" value="P-loop containing nucleotide triphosphate hydrolases"/>
    <property type="match status" value="1"/>
</dbReference>
<dbReference type="InterPro" id="IPR027417">
    <property type="entry name" value="P-loop_NTPase"/>
</dbReference>
<evidence type="ECO:0000256" key="3">
    <source>
        <dbReference type="ARBA" id="ARBA00023027"/>
    </source>
</evidence>
<feature type="region of interest" description="Disordered" evidence="4">
    <location>
        <begin position="1194"/>
        <end position="1231"/>
    </location>
</feature>
<dbReference type="GO" id="GO:0006952">
    <property type="term" value="P:defense response"/>
    <property type="evidence" value="ECO:0007669"/>
    <property type="project" value="InterPro"/>
</dbReference>
<dbReference type="SMART" id="SM00255">
    <property type="entry name" value="TIR"/>
    <property type="match status" value="1"/>
</dbReference>
<dbReference type="Gene3D" id="3.40.50.10140">
    <property type="entry name" value="Toll/interleukin-1 receptor homology (TIR) domain"/>
    <property type="match status" value="1"/>
</dbReference>
<dbReference type="SUPFAM" id="SSF52540">
    <property type="entry name" value="P-loop containing nucleoside triphosphate hydrolases"/>
    <property type="match status" value="1"/>
</dbReference>
<dbReference type="PANTHER" id="PTHR11017">
    <property type="entry name" value="LEUCINE-RICH REPEAT-CONTAINING PROTEIN"/>
    <property type="match status" value="1"/>
</dbReference>
<evidence type="ECO:0000256" key="2">
    <source>
        <dbReference type="ARBA" id="ARBA00022737"/>
    </source>
</evidence>
<dbReference type="PANTHER" id="PTHR11017:SF559">
    <property type="entry name" value="DISEASE RESISTANCE PROTEIN CHL1"/>
    <property type="match status" value="1"/>
</dbReference>
<keyword evidence="3" id="KW-0520">NAD</keyword>
<dbReference type="Pfam" id="PF00931">
    <property type="entry name" value="NB-ARC"/>
    <property type="match status" value="1"/>
</dbReference>
<evidence type="ECO:0000313" key="6">
    <source>
        <dbReference type="EMBL" id="KAK4276255.1"/>
    </source>
</evidence>
<dbReference type="EMBL" id="JAWXYG010000004">
    <property type="protein sequence ID" value="KAK4276255.1"/>
    <property type="molecule type" value="Genomic_DNA"/>
</dbReference>
<protein>
    <recommendedName>
        <fullName evidence="5">TIR domain-containing protein</fullName>
    </recommendedName>
</protein>
<dbReference type="SUPFAM" id="SSF52200">
    <property type="entry name" value="Toll/Interleukin receptor TIR domain"/>
    <property type="match status" value="1"/>
</dbReference>
<keyword evidence="1" id="KW-0433">Leucine-rich repeat</keyword>
<dbReference type="Proteomes" id="UP001293593">
    <property type="component" value="Unassembled WGS sequence"/>
</dbReference>
<proteinExistence type="predicted"/>
<dbReference type="InterPro" id="IPR032675">
    <property type="entry name" value="LRR_dom_sf"/>
</dbReference>
<dbReference type="AlphaFoldDB" id="A0AAE1JSY1"/>
<evidence type="ECO:0000259" key="5">
    <source>
        <dbReference type="PROSITE" id="PS50104"/>
    </source>
</evidence>
<keyword evidence="2" id="KW-0677">Repeat</keyword>
<comment type="caution">
    <text evidence="6">The sequence shown here is derived from an EMBL/GenBank/DDBJ whole genome shotgun (WGS) entry which is preliminary data.</text>
</comment>
<evidence type="ECO:0000256" key="1">
    <source>
        <dbReference type="ARBA" id="ARBA00022614"/>
    </source>
</evidence>
<evidence type="ECO:0000313" key="7">
    <source>
        <dbReference type="Proteomes" id="UP001293593"/>
    </source>
</evidence>
<dbReference type="GO" id="GO:0007165">
    <property type="term" value="P:signal transduction"/>
    <property type="evidence" value="ECO:0007669"/>
    <property type="project" value="InterPro"/>
</dbReference>
<dbReference type="Pfam" id="PF23282">
    <property type="entry name" value="WHD_ROQ1"/>
    <property type="match status" value="1"/>
</dbReference>